<evidence type="ECO:0000256" key="4">
    <source>
        <dbReference type="PROSITE-ProRule" id="PRU00176"/>
    </source>
</evidence>
<evidence type="ECO:0000256" key="5">
    <source>
        <dbReference type="SAM" id="MobiDB-lite"/>
    </source>
</evidence>
<dbReference type="STRING" id="9669.ENSMPUP00000000843"/>
<dbReference type="InterPro" id="IPR000504">
    <property type="entry name" value="RRM_dom"/>
</dbReference>
<feature type="region of interest" description="Disordered" evidence="5">
    <location>
        <begin position="199"/>
        <end position="292"/>
    </location>
</feature>
<dbReference type="InParanoid" id="M3XP43"/>
<dbReference type="Ensembl" id="ENSMPUT00000000859.1">
    <property type="protein sequence ID" value="ENSMPUP00000000843.1"/>
    <property type="gene ID" value="ENSMPUG00000000847.1"/>
</dbReference>
<feature type="region of interest" description="Disordered" evidence="5">
    <location>
        <begin position="371"/>
        <end position="393"/>
    </location>
</feature>
<proteinExistence type="predicted"/>
<comment type="subcellular location">
    <subcellularLocation>
        <location evidence="1">Nucleus</location>
    </subcellularLocation>
</comment>
<dbReference type="GO" id="GO:0005634">
    <property type="term" value="C:nucleus"/>
    <property type="evidence" value="ECO:0007669"/>
    <property type="project" value="UniProtKB-SubCell"/>
</dbReference>
<dbReference type="GO" id="GO:0003723">
    <property type="term" value="F:RNA binding"/>
    <property type="evidence" value="ECO:0007669"/>
    <property type="project" value="UniProtKB-UniRule"/>
</dbReference>
<name>M3XP43_MUSPF</name>
<evidence type="ECO:0000256" key="3">
    <source>
        <dbReference type="ARBA" id="ARBA00023242"/>
    </source>
</evidence>
<dbReference type="PROSITE" id="PS50102">
    <property type="entry name" value="RRM"/>
    <property type="match status" value="1"/>
</dbReference>
<keyword evidence="3" id="KW-0539">Nucleus</keyword>
<keyword evidence="2 4" id="KW-0694">RNA-binding</keyword>
<dbReference type="InterPro" id="IPR012677">
    <property type="entry name" value="Nucleotide-bd_a/b_plait_sf"/>
</dbReference>
<evidence type="ECO:0000256" key="2">
    <source>
        <dbReference type="ARBA" id="ARBA00022884"/>
    </source>
</evidence>
<evidence type="ECO:0000259" key="6">
    <source>
        <dbReference type="PROSITE" id="PS50102"/>
    </source>
</evidence>
<feature type="region of interest" description="Disordered" evidence="5">
    <location>
        <begin position="562"/>
        <end position="609"/>
    </location>
</feature>
<dbReference type="GeneTree" id="ENSGT00940000154191"/>
<feature type="compositionally biased region" description="Low complexity" evidence="5">
    <location>
        <begin position="237"/>
        <end position="254"/>
    </location>
</feature>
<feature type="compositionally biased region" description="Gly residues" evidence="5">
    <location>
        <begin position="517"/>
        <end position="535"/>
    </location>
</feature>
<dbReference type="Gene3D" id="3.30.70.330">
    <property type="match status" value="1"/>
</dbReference>
<feature type="region of interest" description="Disordered" evidence="5">
    <location>
        <begin position="124"/>
        <end position="151"/>
    </location>
</feature>
<feature type="domain" description="RRM" evidence="6">
    <location>
        <begin position="335"/>
        <end position="420"/>
    </location>
</feature>
<dbReference type="SUPFAM" id="SSF54928">
    <property type="entry name" value="RNA-binding domain, RBD"/>
    <property type="match status" value="1"/>
</dbReference>
<feature type="compositionally biased region" description="Low complexity" evidence="5">
    <location>
        <begin position="569"/>
        <end position="578"/>
    </location>
</feature>
<feature type="compositionally biased region" description="Polar residues" evidence="5">
    <location>
        <begin position="261"/>
        <end position="272"/>
    </location>
</feature>
<dbReference type="EMBL" id="AEYP01015040">
    <property type="status" value="NOT_ANNOTATED_CDS"/>
    <property type="molecule type" value="Genomic_DNA"/>
</dbReference>
<dbReference type="InterPro" id="IPR034870">
    <property type="entry name" value="TET_fam"/>
</dbReference>
<protein>
    <recommendedName>
        <fullName evidence="6">RRM domain-containing protein</fullName>
    </recommendedName>
</protein>
<feature type="compositionally biased region" description="Basic and acidic residues" evidence="5">
    <location>
        <begin position="594"/>
        <end position="603"/>
    </location>
</feature>
<dbReference type="InterPro" id="IPR035979">
    <property type="entry name" value="RBD_domain_sf"/>
</dbReference>
<accession>M3XP43</accession>
<evidence type="ECO:0000313" key="7">
    <source>
        <dbReference type="Ensembl" id="ENSMPUP00000000843.1"/>
    </source>
</evidence>
<dbReference type="PANTHER" id="PTHR23238">
    <property type="entry name" value="RNA BINDING PROTEIN"/>
    <property type="match status" value="1"/>
</dbReference>
<dbReference type="GO" id="GO:0006355">
    <property type="term" value="P:regulation of DNA-templated transcription"/>
    <property type="evidence" value="ECO:0007669"/>
    <property type="project" value="InterPro"/>
</dbReference>
<feature type="compositionally biased region" description="Basic and acidic residues" evidence="5">
    <location>
        <begin position="375"/>
        <end position="384"/>
    </location>
</feature>
<sequence>KASMDYSTYSQAAAQKGYCAYTARPLKGGQKNYGTYGQPTDVSYTQAQSTATYGQTTAIFYGPTPAGYTTPTAPHVYSQSVQGHRTGAYDTTTAVVTTTQASYEAQFAFGPQPSYPAYGQQPAAIAPAKPQDGNKPAETSQPQTSTGVYNKPHLGYGQSNYSYPQVPESYACSQSWHYRLILLLAIPLHSWLTTYDQNSYSQQTPMGSRAQWTQQSNHGQQLPTRYCPSALSPPPNQYRQSSSNYQYQSDYHSSMGVYGQESRSGENQSMSCPDNPGRGRNFVDGGMSRGGRGGGCSGMAAGEQGGFNKPGGPMAEGPDLDLGLLADPHEDSDSSATYVQGLYDNVTEKLADFFKQHGVVKNNKRTRQSMKPVHLHKETGKPKGDATVSDEDPPTAKVAMEWFVGKDFQGSKFKVSLPWKRNGMWGGMPPCEGRGMPLPLCGGPGVPGGSEGPIVTWRGVLGFLREPIWRRKKCLAGDWQCPSLGVETETLPGEQKQRYKVLKPEGFLPSSFPHPPGGGGHCGRGGPGGTLGGRGVLMDHGVPGGVFRGGCGGDRGGFCSGGFGGGGQSDPSGPLGPLMEQLGGRRGGHGGPGRMDKREHHQECSNAET</sequence>
<evidence type="ECO:0000256" key="1">
    <source>
        <dbReference type="ARBA" id="ARBA00004123"/>
    </source>
</evidence>
<dbReference type="eggNOG" id="KOG1995">
    <property type="taxonomic scope" value="Eukaryota"/>
</dbReference>
<dbReference type="AlphaFoldDB" id="M3XP43"/>
<feature type="compositionally biased region" description="Polar residues" evidence="5">
    <location>
        <begin position="199"/>
        <end position="223"/>
    </location>
</feature>
<reference evidence="7" key="1">
    <citation type="submission" date="2024-06" db="UniProtKB">
        <authorList>
            <consortium name="Ensembl"/>
        </authorList>
    </citation>
    <scope>IDENTIFICATION</scope>
</reference>
<dbReference type="HOGENOM" id="CLU_025609_1_1_1"/>
<feature type="compositionally biased region" description="Polar residues" evidence="5">
    <location>
        <begin position="137"/>
        <end position="148"/>
    </location>
</feature>
<organism evidence="7">
    <name type="scientific">Mustela putorius furo</name>
    <name type="common">European domestic ferret</name>
    <name type="synonym">Mustela furo</name>
    <dbReference type="NCBI Taxonomy" id="9669"/>
    <lineage>
        <taxon>Eukaryota</taxon>
        <taxon>Metazoa</taxon>
        <taxon>Chordata</taxon>
        <taxon>Craniata</taxon>
        <taxon>Vertebrata</taxon>
        <taxon>Euteleostomi</taxon>
        <taxon>Mammalia</taxon>
        <taxon>Eutheria</taxon>
        <taxon>Laurasiatheria</taxon>
        <taxon>Carnivora</taxon>
        <taxon>Caniformia</taxon>
        <taxon>Musteloidea</taxon>
        <taxon>Mustelidae</taxon>
        <taxon>Mustelinae</taxon>
        <taxon>Mustela</taxon>
    </lineage>
</organism>
<feature type="region of interest" description="Disordered" evidence="5">
    <location>
        <begin position="507"/>
        <end position="537"/>
    </location>
</feature>